<dbReference type="Pfam" id="PF00213">
    <property type="entry name" value="OSCP"/>
    <property type="match status" value="1"/>
</dbReference>
<dbReference type="PANTHER" id="PTHR11910">
    <property type="entry name" value="ATP SYNTHASE DELTA CHAIN"/>
    <property type="match status" value="1"/>
</dbReference>
<dbReference type="OrthoDB" id="1262810at2759"/>
<dbReference type="NCBIfam" id="TIGR01145">
    <property type="entry name" value="ATP_synt_delta"/>
    <property type="match status" value="1"/>
</dbReference>
<evidence type="ECO:0000256" key="2">
    <source>
        <dbReference type="ARBA" id="ARBA00007046"/>
    </source>
</evidence>
<dbReference type="Gene3D" id="1.10.520.20">
    <property type="entry name" value="N-terminal domain of the delta subunit of the F1F0-ATP synthase"/>
    <property type="match status" value="1"/>
</dbReference>
<dbReference type="STRING" id="1280837.A0A316V657"/>
<dbReference type="EMBL" id="KZ819605">
    <property type="protein sequence ID" value="PWN33079.1"/>
    <property type="molecule type" value="Genomic_DNA"/>
</dbReference>
<dbReference type="GeneID" id="37023700"/>
<dbReference type="GO" id="GO:0016020">
    <property type="term" value="C:membrane"/>
    <property type="evidence" value="ECO:0007669"/>
    <property type="project" value="UniProtKB-SubCell"/>
</dbReference>
<dbReference type="RefSeq" id="XP_025353381.1">
    <property type="nucleotide sequence ID" value="XM_025501919.1"/>
</dbReference>
<evidence type="ECO:0000256" key="1">
    <source>
        <dbReference type="ARBA" id="ARBA00004370"/>
    </source>
</evidence>
<keyword evidence="5" id="KW-0375">Hydrogen ion transport</keyword>
<organism evidence="9 10">
    <name type="scientific">Meira miltonrushii</name>
    <dbReference type="NCBI Taxonomy" id="1280837"/>
    <lineage>
        <taxon>Eukaryota</taxon>
        <taxon>Fungi</taxon>
        <taxon>Dikarya</taxon>
        <taxon>Basidiomycota</taxon>
        <taxon>Ustilaginomycotina</taxon>
        <taxon>Exobasidiomycetes</taxon>
        <taxon>Exobasidiales</taxon>
        <taxon>Brachybasidiaceae</taxon>
        <taxon>Meira</taxon>
    </lineage>
</organism>
<comment type="similarity">
    <text evidence="2">Belongs to the ATPase delta chain family.</text>
</comment>
<proteinExistence type="inferred from homology"/>
<evidence type="ECO:0000256" key="5">
    <source>
        <dbReference type="ARBA" id="ARBA00022781"/>
    </source>
</evidence>
<dbReference type="Proteomes" id="UP000245771">
    <property type="component" value="Unassembled WGS sequence"/>
</dbReference>
<evidence type="ECO:0000256" key="6">
    <source>
        <dbReference type="ARBA" id="ARBA00023065"/>
    </source>
</evidence>
<keyword evidence="4" id="KW-0813">Transport</keyword>
<accession>A0A316V657</accession>
<comment type="subcellular location">
    <subcellularLocation>
        <location evidence="1">Membrane</location>
    </subcellularLocation>
</comment>
<dbReference type="AlphaFoldDB" id="A0A316V657"/>
<evidence type="ECO:0000256" key="7">
    <source>
        <dbReference type="ARBA" id="ARBA00023136"/>
    </source>
</evidence>
<evidence type="ECO:0000256" key="3">
    <source>
        <dbReference type="ARBA" id="ARBA00014723"/>
    </source>
</evidence>
<dbReference type="InParanoid" id="A0A316V657"/>
<dbReference type="SUPFAM" id="SSF47928">
    <property type="entry name" value="N-terminal domain of the delta subunit of the F1F0-ATP synthase"/>
    <property type="match status" value="1"/>
</dbReference>
<dbReference type="InterPro" id="IPR000711">
    <property type="entry name" value="ATPase_OSCP/dsu"/>
</dbReference>
<dbReference type="FunCoup" id="A0A316V657">
    <property type="interactions" value="258"/>
</dbReference>
<protein>
    <recommendedName>
        <fullName evidence="3">ATP synthase subunit 5, mitochondrial</fullName>
    </recommendedName>
</protein>
<dbReference type="HAMAP" id="MF_01416">
    <property type="entry name" value="ATP_synth_delta_bact"/>
    <property type="match status" value="1"/>
</dbReference>
<sequence>MATRFTPRLLQQTTRGYATQAAIRPPIALHGLAGKYASSAFVAAAQKDAKSLEKLEADLKQIKSLMGSSGAESKKIKEFIENPTLSSAEKNKGLNQLLGGKEGEITRNLFRAMAEHGRLGETERVIEGFLQLMGAHRGEVEVVVTSATALDKQTASRLESAIKQSQYASKGKSVKITQKVNPTIQGGLVVDFGDRSVDLSVSSRVNRLNTLLQQGV</sequence>
<keyword evidence="7" id="KW-0472">Membrane</keyword>
<dbReference type="GO" id="GO:0046933">
    <property type="term" value="F:proton-transporting ATP synthase activity, rotational mechanism"/>
    <property type="evidence" value="ECO:0007669"/>
    <property type="project" value="InterPro"/>
</dbReference>
<reference evidence="9 10" key="1">
    <citation type="journal article" date="2018" name="Mol. Biol. Evol.">
        <title>Broad Genomic Sampling Reveals a Smut Pathogenic Ancestry of the Fungal Clade Ustilaginomycotina.</title>
        <authorList>
            <person name="Kijpornyongpan T."/>
            <person name="Mondo S.J."/>
            <person name="Barry K."/>
            <person name="Sandor L."/>
            <person name="Lee J."/>
            <person name="Lipzen A."/>
            <person name="Pangilinan J."/>
            <person name="LaButti K."/>
            <person name="Hainaut M."/>
            <person name="Henrissat B."/>
            <person name="Grigoriev I.V."/>
            <person name="Spatafora J.W."/>
            <person name="Aime M.C."/>
        </authorList>
    </citation>
    <scope>NUCLEOTIDE SEQUENCE [LARGE SCALE GENOMIC DNA]</scope>
    <source>
        <strain evidence="9 10">MCA 3882</strain>
    </source>
</reference>
<gene>
    <name evidence="9" type="ORF">FA14DRAFT_192111</name>
</gene>
<evidence type="ECO:0000256" key="8">
    <source>
        <dbReference type="ARBA" id="ARBA00023310"/>
    </source>
</evidence>
<keyword evidence="6" id="KW-0406">Ion transport</keyword>
<name>A0A316V657_9BASI</name>
<keyword evidence="8" id="KW-0066">ATP synthesis</keyword>
<dbReference type="InterPro" id="IPR026015">
    <property type="entry name" value="ATP_synth_OSCP/delta_N_sf"/>
</dbReference>
<dbReference type="PRINTS" id="PR00125">
    <property type="entry name" value="ATPASEDELTA"/>
</dbReference>
<keyword evidence="10" id="KW-1185">Reference proteome</keyword>
<evidence type="ECO:0000313" key="9">
    <source>
        <dbReference type="EMBL" id="PWN33079.1"/>
    </source>
</evidence>
<evidence type="ECO:0000256" key="4">
    <source>
        <dbReference type="ARBA" id="ARBA00022448"/>
    </source>
</evidence>
<evidence type="ECO:0000313" key="10">
    <source>
        <dbReference type="Proteomes" id="UP000245771"/>
    </source>
</evidence>